<comment type="caution">
    <text evidence="1">The sequence shown here is derived from an EMBL/GenBank/DDBJ whole genome shotgun (WGS) entry which is preliminary data.</text>
</comment>
<dbReference type="OrthoDB" id="4933483at2759"/>
<protein>
    <submittedName>
        <fullName evidence="1">Uncharacterized protein</fullName>
    </submittedName>
</protein>
<proteinExistence type="predicted"/>
<reference evidence="1 2" key="1">
    <citation type="journal article" date="2014" name="Proc. Natl. Acad. Sci. U.S.A.">
        <title>Trajectory and genomic determinants of fungal-pathogen speciation and host adaptation.</title>
        <authorList>
            <person name="Hu X."/>
            <person name="Xiao G."/>
            <person name="Zheng P."/>
            <person name="Shang Y."/>
            <person name="Su Y."/>
            <person name="Zhang X."/>
            <person name="Liu X."/>
            <person name="Zhan S."/>
            <person name="St Leger R.J."/>
            <person name="Wang C."/>
        </authorList>
    </citation>
    <scope>NUCLEOTIDE SEQUENCE [LARGE SCALE GENOMIC DNA]</scope>
    <source>
        <strain evidence="1 2">ARSEF 1941</strain>
    </source>
</reference>
<dbReference type="AlphaFoldDB" id="A0A0B2X1X1"/>
<dbReference type="Proteomes" id="UP000030816">
    <property type="component" value="Unassembled WGS sequence"/>
</dbReference>
<evidence type="ECO:0000313" key="1">
    <source>
        <dbReference type="EMBL" id="KHN99140.1"/>
    </source>
</evidence>
<gene>
    <name evidence="1" type="ORF">MAM_02838</name>
</gene>
<organism evidence="1 2">
    <name type="scientific">Metarhizium album (strain ARSEF 1941)</name>
    <dbReference type="NCBI Taxonomy" id="1081103"/>
    <lineage>
        <taxon>Eukaryota</taxon>
        <taxon>Fungi</taxon>
        <taxon>Dikarya</taxon>
        <taxon>Ascomycota</taxon>
        <taxon>Pezizomycotina</taxon>
        <taxon>Sordariomycetes</taxon>
        <taxon>Hypocreomycetidae</taxon>
        <taxon>Hypocreales</taxon>
        <taxon>Clavicipitaceae</taxon>
        <taxon>Metarhizium</taxon>
    </lineage>
</organism>
<dbReference type="HOGENOM" id="CLU_1731911_0_0_1"/>
<name>A0A0B2X1X1_METAS</name>
<sequence length="156" mass="17584">MDATAPASDVEAVAVNKFKQRISTIFKSKATIEFPGASLKVTADKSCILRWKTRQDDSCPGHIMEWDDTSPDYIKVTSFQYPKTIPPRNSESRRAVCFKIPVRKDCGMRRVMSLTMTDLVADGVLRDKAGIKSVELIQKTPQKAIWHLVRVEEKQG</sequence>
<evidence type="ECO:0000313" key="2">
    <source>
        <dbReference type="Proteomes" id="UP000030816"/>
    </source>
</evidence>
<dbReference type="EMBL" id="AZHE01000005">
    <property type="protein sequence ID" value="KHN99140.1"/>
    <property type="molecule type" value="Genomic_DNA"/>
</dbReference>
<dbReference type="RefSeq" id="XP_040680206.1">
    <property type="nucleotide sequence ID" value="XM_040821637.1"/>
</dbReference>
<accession>A0A0B2X1X1</accession>
<dbReference type="GeneID" id="63737293"/>
<keyword evidence="2" id="KW-1185">Reference proteome</keyword>